<dbReference type="InterPro" id="IPR013783">
    <property type="entry name" value="Ig-like_fold"/>
</dbReference>
<protein>
    <submittedName>
        <fullName evidence="3">High-affnity carbon uptake protein Hat/HatR</fullName>
    </submittedName>
</protein>
<accession>A0A1W1D4B0</accession>
<dbReference type="PROSITE" id="PS50294">
    <property type="entry name" value="WD_REPEATS_REGION"/>
    <property type="match status" value="4"/>
</dbReference>
<keyword evidence="1" id="KW-0853">WD repeat</keyword>
<dbReference type="InterPro" id="IPR020472">
    <property type="entry name" value="WD40_PAC1"/>
</dbReference>
<dbReference type="PANTHER" id="PTHR44019:SF8">
    <property type="entry name" value="POC1 CENTRIOLAR PROTEIN HOMOLOG"/>
    <property type="match status" value="1"/>
</dbReference>
<organism evidence="3">
    <name type="scientific">hydrothermal vent metagenome</name>
    <dbReference type="NCBI Taxonomy" id="652676"/>
    <lineage>
        <taxon>unclassified sequences</taxon>
        <taxon>metagenomes</taxon>
        <taxon>ecological metagenomes</taxon>
    </lineage>
</organism>
<dbReference type="InterPro" id="IPR011047">
    <property type="entry name" value="Quinoprotein_ADH-like_sf"/>
</dbReference>
<dbReference type="CDD" id="cd00200">
    <property type="entry name" value="WD40"/>
    <property type="match status" value="1"/>
</dbReference>
<dbReference type="InterPro" id="IPR015943">
    <property type="entry name" value="WD40/YVTN_repeat-like_dom_sf"/>
</dbReference>
<sequence length="1075" mass="121846">MQIVQIFLFFILLSSSLFAKEFYSVRISAAKDVRYAQESLKKLQQYIDKKQSLSELQKKLHFQAKLIKSGKFHLVVVEPFKKKDKDFQQTFQLIKEKYKTAYVKKINKPLIAKKMFIQPKKSIKQPEKVVKKVVKKAVKKVIKKVPKKRVQKKSIQQKIIPKTDVITPATFLILEGKTTPLTILKIKVWSQVAKDDIYYAFIKSDINGKYQLTKQDIDLAKLQDGKLTFVVQKNSEKDSSLVQTYTKTLDKGLALEVKIRGYGAYANDNFINAFEQKHLNIIVTTEPNIKDIVFILEDEKKHTLKFQKEHIVLDTNQTFTLQNIDISSLDDSNITLKVQAEDVFGNQTLKKLTFIKDTKVKKVKLLKYIKNNNLSNVVNKKILVASGKAEPNATIYLTFKQQKVKVTEEVIADKNGYWELLGGDVDITLFKNGKIQLSIYQVDEAKNKSQKIFHILKKFKKPIFPISPIPIDPSKYQILYTVHNFSDEIRAVAISQDRVFAGSYGVVKVFGKAYMKFLHQLSFGEKWVNAIALQDGKIYVGLSSGEIKVFYAKTLKFISTIKVDKFAVLNIKTTKDKLIVSTGSGIIKVYDRKNYSLLATLKSHQLDVGAIAVANGLLYSGSDDYSIKVWDLKTYKLIKTLKSAHAGVINDILVYKDMLISASDDTTIIIRDVKNYEIQKVLHGHKKGVSRIKIDNNFLVSAGLDRVVILWDLETGKKLKVLRGHSKRIRALAVDSYNIVTGSMDYKLKIWGYDDSRESLDSNDETSKPLFSLIKSLYTGRKKVTALLQNGNYIITAQKGKISFYDVVTYNFVKSYSTLDRVIMKKRKKEDSEDEDETNISLKIQPINAIAIIGSELFAALSDTTIKIWDLSIDKSTGFFKPSDFATTDIISDTSNFFVATKGGMVDVYDIETKELLNEFGGHQYSVNTIATYNDEYIVSAGDDYSIKVRDIETGDMILDIKNAHDGVINKIVIYKDKIISASADKTIKVRDIKTGRLLHMLTAHTANIRALALSDKNLISGSDDKTIKVWSLKDFSLIKTITGHKAGISGIVVSDDYIISSSDDKTLKVWKYYE</sequence>
<dbReference type="Gene3D" id="2.130.10.10">
    <property type="entry name" value="YVTN repeat-like/Quinoprotein amine dehydrogenase"/>
    <property type="match status" value="3"/>
</dbReference>
<dbReference type="Pfam" id="PF00400">
    <property type="entry name" value="WD40"/>
    <property type="match status" value="6"/>
</dbReference>
<evidence type="ECO:0000313" key="3">
    <source>
        <dbReference type="EMBL" id="SFV75277.1"/>
    </source>
</evidence>
<dbReference type="EMBL" id="FPHP01000027">
    <property type="protein sequence ID" value="SFV75277.1"/>
    <property type="molecule type" value="Genomic_DNA"/>
</dbReference>
<dbReference type="Gene3D" id="2.60.40.10">
    <property type="entry name" value="Immunoglobulins"/>
    <property type="match status" value="1"/>
</dbReference>
<name>A0A1W1D4B0_9ZZZZ</name>
<dbReference type="SUPFAM" id="SSF50978">
    <property type="entry name" value="WD40 repeat-like"/>
    <property type="match status" value="1"/>
</dbReference>
<proteinExistence type="predicted"/>
<dbReference type="InterPro" id="IPR036322">
    <property type="entry name" value="WD40_repeat_dom_sf"/>
</dbReference>
<dbReference type="PROSITE" id="PS50082">
    <property type="entry name" value="WD_REPEATS_2"/>
    <property type="match status" value="6"/>
</dbReference>
<reference evidence="3" key="1">
    <citation type="submission" date="2016-10" db="EMBL/GenBank/DDBJ databases">
        <authorList>
            <person name="de Groot N.N."/>
        </authorList>
    </citation>
    <scope>NUCLEOTIDE SEQUENCE</scope>
</reference>
<dbReference type="SMART" id="SM00564">
    <property type="entry name" value="PQQ"/>
    <property type="match status" value="6"/>
</dbReference>
<dbReference type="InterPro" id="IPR019775">
    <property type="entry name" value="WD40_repeat_CS"/>
</dbReference>
<dbReference type="SUPFAM" id="SSF50960">
    <property type="entry name" value="TolB, C-terminal domain"/>
    <property type="match status" value="1"/>
</dbReference>
<dbReference type="SUPFAM" id="SSF50998">
    <property type="entry name" value="Quinoprotein alcohol dehydrogenase-like"/>
    <property type="match status" value="1"/>
</dbReference>
<dbReference type="InterPro" id="IPR001680">
    <property type="entry name" value="WD40_rpt"/>
</dbReference>
<keyword evidence="2" id="KW-0677">Repeat</keyword>
<gene>
    <name evidence="3" type="ORF">MNB_SM-3-5</name>
</gene>
<dbReference type="PANTHER" id="PTHR44019">
    <property type="entry name" value="WD REPEAT-CONTAINING PROTEIN 55"/>
    <property type="match status" value="1"/>
</dbReference>
<dbReference type="InterPro" id="IPR050505">
    <property type="entry name" value="WDR55/POC1"/>
</dbReference>
<evidence type="ECO:0000256" key="2">
    <source>
        <dbReference type="ARBA" id="ARBA00022737"/>
    </source>
</evidence>
<evidence type="ECO:0000256" key="1">
    <source>
        <dbReference type="ARBA" id="ARBA00022574"/>
    </source>
</evidence>
<dbReference type="PRINTS" id="PR00320">
    <property type="entry name" value="GPROTEINBRPT"/>
</dbReference>
<dbReference type="AlphaFoldDB" id="A0A1W1D4B0"/>
<dbReference type="InterPro" id="IPR018391">
    <property type="entry name" value="PQQ_b-propeller_rpt"/>
</dbReference>
<dbReference type="SMART" id="SM00320">
    <property type="entry name" value="WD40"/>
    <property type="match status" value="12"/>
</dbReference>
<dbReference type="PROSITE" id="PS00678">
    <property type="entry name" value="WD_REPEATS_1"/>
    <property type="match status" value="2"/>
</dbReference>